<keyword evidence="2" id="KW-0548">Nucleotidyltransferase</keyword>
<dbReference type="PROSITE" id="PS50878">
    <property type="entry name" value="RT_POL"/>
    <property type="match status" value="1"/>
</dbReference>
<dbReference type="EMBL" id="JARQBZ010000060">
    <property type="protein sequence ID" value="MDT2835281.1"/>
    <property type="molecule type" value="Genomic_DNA"/>
</dbReference>
<dbReference type="AlphaFoldDB" id="A0AAW8UBC4"/>
<keyword evidence="2" id="KW-0695">RNA-directed DNA polymerase</keyword>
<feature type="non-terminal residue" evidence="2">
    <location>
        <position position="273"/>
    </location>
</feature>
<dbReference type="SUPFAM" id="SSF56672">
    <property type="entry name" value="DNA/RNA polymerases"/>
    <property type="match status" value="1"/>
</dbReference>
<accession>A0AAW8UBC4</accession>
<dbReference type="InterPro" id="IPR043502">
    <property type="entry name" value="DNA/RNA_pol_sf"/>
</dbReference>
<organism evidence="2 3">
    <name type="scientific">Vagococcus carniphilus</name>
    <dbReference type="NCBI Taxonomy" id="218144"/>
    <lineage>
        <taxon>Bacteria</taxon>
        <taxon>Bacillati</taxon>
        <taxon>Bacillota</taxon>
        <taxon>Bacilli</taxon>
        <taxon>Lactobacillales</taxon>
        <taxon>Enterococcaceae</taxon>
        <taxon>Vagococcus</taxon>
    </lineage>
</organism>
<name>A0AAW8UBC4_9ENTE</name>
<dbReference type="Pfam" id="PF00078">
    <property type="entry name" value="RVT_1"/>
    <property type="match status" value="1"/>
</dbReference>
<gene>
    <name evidence="2" type="primary">ltrA</name>
    <name evidence="2" type="ORF">P7H70_14805</name>
</gene>
<evidence type="ECO:0000259" key="1">
    <source>
        <dbReference type="PROSITE" id="PS50878"/>
    </source>
</evidence>
<feature type="domain" description="Reverse transcriptase" evidence="1">
    <location>
        <begin position="87"/>
        <end position="273"/>
    </location>
</feature>
<dbReference type="PANTHER" id="PTHR34047">
    <property type="entry name" value="NUCLEAR INTRON MATURASE 1, MITOCHONDRIAL-RELATED"/>
    <property type="match status" value="1"/>
</dbReference>
<dbReference type="NCBIfam" id="TIGR04416">
    <property type="entry name" value="group_II_RT_mat"/>
    <property type="match status" value="1"/>
</dbReference>
<dbReference type="GO" id="GO:0003964">
    <property type="term" value="F:RNA-directed DNA polymerase activity"/>
    <property type="evidence" value="ECO:0007669"/>
    <property type="project" value="UniProtKB-KW"/>
</dbReference>
<dbReference type="CDD" id="cd01651">
    <property type="entry name" value="RT_G2_intron"/>
    <property type="match status" value="1"/>
</dbReference>
<dbReference type="RefSeq" id="WP_311985765.1">
    <property type="nucleotide sequence ID" value="NZ_JARQBZ010000060.1"/>
</dbReference>
<evidence type="ECO:0000313" key="3">
    <source>
        <dbReference type="Proteomes" id="UP001268577"/>
    </source>
</evidence>
<proteinExistence type="predicted"/>
<dbReference type="EC" id="2.7.7.49" evidence="2"/>
<protein>
    <submittedName>
        <fullName evidence="2">Group II intron reverse transcriptase/maturase</fullName>
        <ecNumber evidence="2">2.7.7.49</ecNumber>
    </submittedName>
</protein>
<comment type="caution">
    <text evidence="2">The sequence shown here is derived from an EMBL/GenBank/DDBJ whole genome shotgun (WGS) entry which is preliminary data.</text>
</comment>
<dbReference type="InterPro" id="IPR000477">
    <property type="entry name" value="RT_dom"/>
</dbReference>
<evidence type="ECO:0000313" key="2">
    <source>
        <dbReference type="EMBL" id="MDT2835281.1"/>
    </source>
</evidence>
<sequence>MRQSQKTMKESCCQRDNVEREEYGKACSAFHGEPNNQDGVNLFEKILSRNNLNLAYMQVVRNKGAAGVDGMTYDQLLPYLKDNREILLEQLRSGRYKPQPVLRVEIPKPTGGKRQLGIPTVIDRMIQQAINQVLQPLFEPEFSDNSFGFRPKRSAQMAIIQAKEYYEQGYKHVVDIDMKAYFDTVNHDKLMYYIEKKVKDKHVLQLIRNYLISGVMDKGLFSNSDKGTPQGGNLSPLLSNIYLHEFDKLLEERGHKFVRYADDCNIYVKSRRA</sequence>
<dbReference type="PANTHER" id="PTHR34047:SF8">
    <property type="entry name" value="PROTEIN YKFC"/>
    <property type="match status" value="1"/>
</dbReference>
<dbReference type="InterPro" id="IPR030931">
    <property type="entry name" value="Group_II_RT_mat"/>
</dbReference>
<dbReference type="Proteomes" id="UP001268577">
    <property type="component" value="Unassembled WGS sequence"/>
</dbReference>
<reference evidence="2" key="1">
    <citation type="submission" date="2023-03" db="EMBL/GenBank/DDBJ databases">
        <authorList>
            <person name="Shen W."/>
            <person name="Cai J."/>
        </authorList>
    </citation>
    <scope>NUCLEOTIDE SEQUENCE</scope>
    <source>
        <strain evidence="2">P96-3</strain>
    </source>
</reference>
<dbReference type="InterPro" id="IPR051083">
    <property type="entry name" value="GrpII_Intron_Splice-Mob/Def"/>
</dbReference>
<keyword evidence="2" id="KW-0808">Transferase</keyword>